<proteinExistence type="predicted"/>
<evidence type="ECO:0000313" key="2">
    <source>
        <dbReference type="EMBL" id="KAJ1351115.1"/>
    </source>
</evidence>
<name>A0AAD5QJR4_PARTN</name>
<organism evidence="2 3">
    <name type="scientific">Parelaphostrongylus tenuis</name>
    <name type="common">Meningeal worm</name>
    <dbReference type="NCBI Taxonomy" id="148309"/>
    <lineage>
        <taxon>Eukaryota</taxon>
        <taxon>Metazoa</taxon>
        <taxon>Ecdysozoa</taxon>
        <taxon>Nematoda</taxon>
        <taxon>Chromadorea</taxon>
        <taxon>Rhabditida</taxon>
        <taxon>Rhabditina</taxon>
        <taxon>Rhabditomorpha</taxon>
        <taxon>Strongyloidea</taxon>
        <taxon>Metastrongylidae</taxon>
        <taxon>Parelaphostrongylus</taxon>
    </lineage>
</organism>
<dbReference type="EMBL" id="JAHQIW010001009">
    <property type="protein sequence ID" value="KAJ1351115.1"/>
    <property type="molecule type" value="Genomic_DNA"/>
</dbReference>
<feature type="compositionally biased region" description="Polar residues" evidence="1">
    <location>
        <begin position="188"/>
        <end position="197"/>
    </location>
</feature>
<dbReference type="Proteomes" id="UP001196413">
    <property type="component" value="Unassembled WGS sequence"/>
</dbReference>
<gene>
    <name evidence="2" type="ORF">KIN20_007067</name>
</gene>
<feature type="compositionally biased region" description="Basic and acidic residues" evidence="1">
    <location>
        <begin position="114"/>
        <end position="131"/>
    </location>
</feature>
<feature type="region of interest" description="Disordered" evidence="1">
    <location>
        <begin position="51"/>
        <end position="278"/>
    </location>
</feature>
<reference evidence="2" key="1">
    <citation type="submission" date="2021-06" db="EMBL/GenBank/DDBJ databases">
        <title>Parelaphostrongylus tenuis whole genome reference sequence.</title>
        <authorList>
            <person name="Garwood T.J."/>
            <person name="Larsen P.A."/>
            <person name="Fountain-Jones N.M."/>
            <person name="Garbe J.R."/>
            <person name="Macchietto M.G."/>
            <person name="Kania S.A."/>
            <person name="Gerhold R.W."/>
            <person name="Richards J.E."/>
            <person name="Wolf T.M."/>
        </authorList>
    </citation>
    <scope>NUCLEOTIDE SEQUENCE</scope>
    <source>
        <strain evidence="2">MNPRO001-30</strain>
        <tissue evidence="2">Meninges</tissue>
    </source>
</reference>
<feature type="compositionally biased region" description="Polar residues" evidence="1">
    <location>
        <begin position="221"/>
        <end position="241"/>
    </location>
</feature>
<evidence type="ECO:0000313" key="3">
    <source>
        <dbReference type="Proteomes" id="UP001196413"/>
    </source>
</evidence>
<feature type="compositionally biased region" description="Polar residues" evidence="1">
    <location>
        <begin position="248"/>
        <end position="258"/>
    </location>
</feature>
<feature type="region of interest" description="Disordered" evidence="1">
    <location>
        <begin position="1"/>
        <end position="37"/>
    </location>
</feature>
<sequence length="406" mass="45454">MKISHDSANRQLLAVTDCGENTAERKPSPIHKKHRDQEEVLEAVKQKLEKEKPKIDDLLIPQVQHPSTSAKAEEMKKPVVDSKEVISKSLPPEPKEPEQQVVKSWLTYPPTSPKSEELKKTAPLQQKKELKQTTGEIYGIRPEKPDVAPSTLVKQQSLALQPTQREAPTFVKQVSPTLQPTQREDVVLSSQMKTTVRISPPKESMASQLSRQPLRHFDTVQMPQASTETRPSFPPISTSMQPPAPAPQSDQRPSSSVQVELPPPQAPSAPPGTLQQSASSNLRVNIDEILRLGAIMERKGLTPDKKMSFEWIALNRHVVHQQPEAFAAHLVTAVGDVRIEKSLACDALNVLMYQRTISPDEYLRLCQQLNSSQPITISYLAQLLRTNTQFYSSPRNIQPVLGEQRY</sequence>
<feature type="compositionally biased region" description="Pro residues" evidence="1">
    <location>
        <begin position="261"/>
        <end position="270"/>
    </location>
</feature>
<comment type="caution">
    <text evidence="2">The sequence shown here is derived from an EMBL/GenBank/DDBJ whole genome shotgun (WGS) entry which is preliminary data.</text>
</comment>
<evidence type="ECO:0000256" key="1">
    <source>
        <dbReference type="SAM" id="MobiDB-lite"/>
    </source>
</evidence>
<protein>
    <submittedName>
        <fullName evidence="2">Uncharacterized protein</fullName>
    </submittedName>
</protein>
<feature type="compositionally biased region" description="Basic and acidic residues" evidence="1">
    <location>
        <begin position="71"/>
        <end position="86"/>
    </location>
</feature>
<feature type="compositionally biased region" description="Polar residues" evidence="1">
    <location>
        <begin position="152"/>
        <end position="181"/>
    </location>
</feature>
<dbReference type="AlphaFoldDB" id="A0AAD5QJR4"/>
<keyword evidence="3" id="KW-1185">Reference proteome</keyword>
<accession>A0AAD5QJR4</accession>